<dbReference type="Proteomes" id="UP001432222">
    <property type="component" value="Chromosome"/>
</dbReference>
<reference evidence="2" key="1">
    <citation type="submission" date="2022-10" db="EMBL/GenBank/DDBJ databases">
        <title>The complete genomes of actinobacterial strains from the NBC collection.</title>
        <authorList>
            <person name="Joergensen T.S."/>
            <person name="Alvarez Arevalo M."/>
            <person name="Sterndorff E.B."/>
            <person name="Faurdal D."/>
            <person name="Vuksanovic O."/>
            <person name="Mourched A.-S."/>
            <person name="Charusanti P."/>
            <person name="Shaw S."/>
            <person name="Blin K."/>
            <person name="Weber T."/>
        </authorList>
    </citation>
    <scope>NUCLEOTIDE SEQUENCE</scope>
    <source>
        <strain evidence="2">NBC_00222</strain>
    </source>
</reference>
<accession>A0ABZ1TV37</accession>
<protein>
    <submittedName>
        <fullName evidence="2">Helix-turn-helix transcriptional regulator</fullName>
    </submittedName>
</protein>
<organism evidence="2 3">
    <name type="scientific">Kitasatospora purpeofusca</name>
    <dbReference type="NCBI Taxonomy" id="67352"/>
    <lineage>
        <taxon>Bacteria</taxon>
        <taxon>Bacillati</taxon>
        <taxon>Actinomycetota</taxon>
        <taxon>Actinomycetes</taxon>
        <taxon>Kitasatosporales</taxon>
        <taxon>Streptomycetaceae</taxon>
        <taxon>Kitasatospora</taxon>
    </lineage>
</organism>
<dbReference type="InterPro" id="IPR010982">
    <property type="entry name" value="Lambda_DNA-bd_dom_sf"/>
</dbReference>
<feature type="domain" description="HTH cro/C1-type" evidence="1">
    <location>
        <begin position="16"/>
        <end position="64"/>
    </location>
</feature>
<proteinExistence type="predicted"/>
<dbReference type="PROSITE" id="PS50943">
    <property type="entry name" value="HTH_CROC1"/>
    <property type="match status" value="1"/>
</dbReference>
<evidence type="ECO:0000313" key="2">
    <source>
        <dbReference type="EMBL" id="WUQ82810.1"/>
    </source>
</evidence>
<dbReference type="CDD" id="cd00093">
    <property type="entry name" value="HTH_XRE"/>
    <property type="match status" value="1"/>
</dbReference>
<sequence>MEDEHFGVWLGRQLRRAGMSQADFAEKLGLTRAAVSAWVTGRAQPRPDLMPRIAELLATDVATVVTRDTDAGTTRPVRWHHRLAHQDGGREYGNAAAFAFDANLAVLAREATQNSLDERLDATRPVRIRFTLHQLTGEHLHSFLRALRWDDIEPHYDRAALSRQKVGRVVAEGLRGLRGLGDEEASLLLLRIDDYNASGLTGPEYGDGRFAAVVRRQLDSHKSDRAGGSYGLGKATLWAASRLGLVLINSTLSAAHEGRTARRVVGRLDLPWRTVDDTAYAGPAWLGEPDTEKEHEGVSRSWWADEKTVADLHLDREGGDPGTSFLIVGAHDAAGNCTTLQEMQNALVTALADNFWAAMTAGRSTPAFLEASVRVLQNGEAVLPERPVDPREHRPALAHALRAYLDGDTVEELTAADQVAAVRVNLDVPALRSDGRRVKGVTHEAVLLVTPADDSDEEHSRIVCMRGTRMTVTSRRPRNLGFGADPFQAVLLAGYATGEDDAAVHAAEAFLRAAEPPEHDRWGATDDLTATYANAPRRLSDFNTAMDAALRAIVGRRLERQESAGPEVLRNLLRLDLPAAAARRVDGHPAVERTRGRVDASGAWTLDVVVKLPPREDPWLLTPVVKFDVRSGGRPSLKWAELSAVENCRIVEGRILVDADARTARFTGITAVGSHPVAAALAGVIVEVQQAREVAQ</sequence>
<evidence type="ECO:0000259" key="1">
    <source>
        <dbReference type="PROSITE" id="PS50943"/>
    </source>
</evidence>
<dbReference type="Gene3D" id="1.10.260.40">
    <property type="entry name" value="lambda repressor-like DNA-binding domains"/>
    <property type="match status" value="1"/>
</dbReference>
<evidence type="ECO:0000313" key="3">
    <source>
        <dbReference type="Proteomes" id="UP001432222"/>
    </source>
</evidence>
<dbReference type="EMBL" id="CP108110">
    <property type="protein sequence ID" value="WUQ82810.1"/>
    <property type="molecule type" value="Genomic_DNA"/>
</dbReference>
<keyword evidence="3" id="KW-1185">Reference proteome</keyword>
<dbReference type="SUPFAM" id="SSF47413">
    <property type="entry name" value="lambda repressor-like DNA-binding domains"/>
    <property type="match status" value="1"/>
</dbReference>
<dbReference type="Pfam" id="PF01381">
    <property type="entry name" value="HTH_3"/>
    <property type="match status" value="1"/>
</dbReference>
<dbReference type="InterPro" id="IPR001387">
    <property type="entry name" value="Cro/C1-type_HTH"/>
</dbReference>
<dbReference type="SMART" id="SM00530">
    <property type="entry name" value="HTH_XRE"/>
    <property type="match status" value="1"/>
</dbReference>
<gene>
    <name evidence="2" type="ORF">OHA16_07400</name>
</gene>
<dbReference type="RefSeq" id="WP_328953854.1">
    <property type="nucleotide sequence ID" value="NZ_CP108110.1"/>
</dbReference>
<name>A0ABZ1TV37_9ACTN</name>